<feature type="binding site" evidence="7">
    <location>
        <position position="142"/>
    </location>
    <ligand>
        <name>a 1,2-diacyl-sn-glycero-3-phospho-(1'-sn-glycerol)</name>
        <dbReference type="ChEBI" id="CHEBI:64716"/>
    </ligand>
</feature>
<dbReference type="Proteomes" id="UP000502533">
    <property type="component" value="Chromosome"/>
</dbReference>
<dbReference type="KEGG" id="kre:GWK63_01780"/>
<keyword evidence="2 7" id="KW-1003">Cell membrane</keyword>
<dbReference type="GeneID" id="85020873"/>
<feature type="transmembrane region" description="Helical" evidence="7">
    <location>
        <begin position="208"/>
        <end position="224"/>
    </location>
</feature>
<dbReference type="AlphaFoldDB" id="A0A181C7B5"/>
<accession>A0A181C7B5</accession>
<keyword evidence="4 7" id="KW-0812">Transmembrane</keyword>
<reference evidence="8 9" key="1">
    <citation type="submission" date="2020-03" db="EMBL/GenBank/DDBJ databases">
        <title>Isolation of cellulose-producing strains, genome characterization and application of the synthesized cellulose films as an economical and sustainable material for piezoelectric sensor construction.</title>
        <authorList>
            <person name="Mangayil R.K."/>
        </authorList>
    </citation>
    <scope>NUCLEOTIDE SEQUENCE [LARGE SCALE GENOMIC DNA]</scope>
    <source>
        <strain evidence="8 9">ENS 9a1a</strain>
    </source>
</reference>
<dbReference type="GO" id="GO:0005886">
    <property type="term" value="C:plasma membrane"/>
    <property type="evidence" value="ECO:0007669"/>
    <property type="project" value="UniProtKB-SubCell"/>
</dbReference>
<evidence type="ECO:0000313" key="8">
    <source>
        <dbReference type="EMBL" id="QIP34393.1"/>
    </source>
</evidence>
<feature type="transmembrane region" description="Helical" evidence="7">
    <location>
        <begin position="99"/>
        <end position="118"/>
    </location>
</feature>
<comment type="subcellular location">
    <subcellularLocation>
        <location evidence="7">Cell membrane</location>
        <topology evidence="7">Multi-pass membrane protein</topology>
    </subcellularLocation>
</comment>
<dbReference type="Pfam" id="PF01790">
    <property type="entry name" value="LGT"/>
    <property type="match status" value="1"/>
</dbReference>
<dbReference type="UniPathway" id="UPA00664"/>
<keyword evidence="6 7" id="KW-0472">Membrane</keyword>
<evidence type="ECO:0000256" key="5">
    <source>
        <dbReference type="ARBA" id="ARBA00022989"/>
    </source>
</evidence>
<protein>
    <recommendedName>
        <fullName evidence="7">Phosphatidylglycerol--prolipoprotein diacylglyceryl transferase</fullName>
        <ecNumber evidence="7">2.5.1.145</ecNumber>
    </recommendedName>
</protein>
<keyword evidence="3 7" id="KW-0808">Transferase</keyword>
<dbReference type="PANTHER" id="PTHR30589:SF0">
    <property type="entry name" value="PHOSPHATIDYLGLYCEROL--PROLIPOPROTEIN DIACYLGLYCERYL TRANSFERASE"/>
    <property type="match status" value="1"/>
</dbReference>
<comment type="function">
    <text evidence="7">Catalyzes the transfer of the diacylglyceryl group from phosphatidylglycerol to the sulfhydryl group of the N-terminal cysteine of a prolipoprotein, the first step in the formation of mature lipoproteins.</text>
</comment>
<feature type="transmembrane region" description="Helical" evidence="7">
    <location>
        <begin position="236"/>
        <end position="260"/>
    </location>
</feature>
<feature type="transmembrane region" description="Helical" evidence="7">
    <location>
        <begin position="59"/>
        <end position="79"/>
    </location>
</feature>
<name>A0A181C7B5_9PROT</name>
<dbReference type="EC" id="2.5.1.145" evidence="7"/>
<keyword evidence="5 7" id="KW-1133">Transmembrane helix</keyword>
<proteinExistence type="inferred from homology"/>
<evidence type="ECO:0000256" key="2">
    <source>
        <dbReference type="ARBA" id="ARBA00022475"/>
    </source>
</evidence>
<comment type="pathway">
    <text evidence="7">Protein modification; lipoprotein biosynthesis (diacylglyceryl transfer).</text>
</comment>
<dbReference type="RefSeq" id="WP_007398826.1">
    <property type="nucleotide sequence ID" value="NZ_CALMTF010000012.1"/>
</dbReference>
<feature type="transmembrane region" description="Helical" evidence="7">
    <location>
        <begin position="20"/>
        <end position="39"/>
    </location>
</feature>
<dbReference type="NCBIfam" id="TIGR00544">
    <property type="entry name" value="lgt"/>
    <property type="match status" value="1"/>
</dbReference>
<evidence type="ECO:0000256" key="4">
    <source>
        <dbReference type="ARBA" id="ARBA00022692"/>
    </source>
</evidence>
<dbReference type="PANTHER" id="PTHR30589">
    <property type="entry name" value="PROLIPOPROTEIN DIACYLGLYCERYL TRANSFERASE"/>
    <property type="match status" value="1"/>
</dbReference>
<evidence type="ECO:0000256" key="1">
    <source>
        <dbReference type="ARBA" id="ARBA00007150"/>
    </source>
</evidence>
<dbReference type="GO" id="GO:0042158">
    <property type="term" value="P:lipoprotein biosynthetic process"/>
    <property type="evidence" value="ECO:0007669"/>
    <property type="project" value="UniProtKB-UniRule"/>
</dbReference>
<evidence type="ECO:0000313" key="9">
    <source>
        <dbReference type="Proteomes" id="UP000502533"/>
    </source>
</evidence>
<evidence type="ECO:0000256" key="7">
    <source>
        <dbReference type="HAMAP-Rule" id="MF_01147"/>
    </source>
</evidence>
<dbReference type="GO" id="GO:0008961">
    <property type="term" value="F:phosphatidylglycerol-prolipoprotein diacylglyceryl transferase activity"/>
    <property type="evidence" value="ECO:0007669"/>
    <property type="project" value="UniProtKB-UniRule"/>
</dbReference>
<evidence type="ECO:0000256" key="6">
    <source>
        <dbReference type="ARBA" id="ARBA00023136"/>
    </source>
</evidence>
<sequence length="288" mass="31240">MLPVLIFPQFDPVMVHFGPFAIRWYAMAYIVALVAGWRIARHLVALPPRAATTVQVDDFLTWATLGVVLGGRLGYILFYQPGYYLAHPLNILQVWHGGMSFHGGAAGVIIALIVFTRLNGLSFLAFSDRITTVVPIGLGLGRIANFINGELWGRPAPSSLPWAMIFPDAGPEPRHPSELYEAFAEGLVLFTVLWCVSRSLRARQHPGFIAGLFLFGYAVARTVCECFREPDAFIGFLPFGVTMGQVLCVPMAIGGAGLMLNACLRPARTSVMAAPEPEPKAVDGGAAR</sequence>
<evidence type="ECO:0000256" key="3">
    <source>
        <dbReference type="ARBA" id="ARBA00022679"/>
    </source>
</evidence>
<keyword evidence="8" id="KW-0449">Lipoprotein</keyword>
<dbReference type="HAMAP" id="MF_01147">
    <property type="entry name" value="Lgt"/>
    <property type="match status" value="1"/>
</dbReference>
<keyword evidence="9" id="KW-1185">Reference proteome</keyword>
<dbReference type="PROSITE" id="PS01311">
    <property type="entry name" value="LGT"/>
    <property type="match status" value="1"/>
</dbReference>
<dbReference type="EMBL" id="CP050139">
    <property type="protein sequence ID" value="QIP34393.1"/>
    <property type="molecule type" value="Genomic_DNA"/>
</dbReference>
<comment type="catalytic activity">
    <reaction evidence="7">
        <text>L-cysteinyl-[prolipoprotein] + a 1,2-diacyl-sn-glycero-3-phospho-(1'-sn-glycerol) = an S-1,2-diacyl-sn-glyceryl-L-cysteinyl-[prolipoprotein] + sn-glycerol 1-phosphate + H(+)</text>
        <dbReference type="Rhea" id="RHEA:56712"/>
        <dbReference type="Rhea" id="RHEA-COMP:14679"/>
        <dbReference type="Rhea" id="RHEA-COMP:14680"/>
        <dbReference type="ChEBI" id="CHEBI:15378"/>
        <dbReference type="ChEBI" id="CHEBI:29950"/>
        <dbReference type="ChEBI" id="CHEBI:57685"/>
        <dbReference type="ChEBI" id="CHEBI:64716"/>
        <dbReference type="ChEBI" id="CHEBI:140658"/>
        <dbReference type="EC" id="2.5.1.145"/>
    </reaction>
</comment>
<comment type="similarity">
    <text evidence="1 7">Belongs to the Lgt family.</text>
</comment>
<gene>
    <name evidence="7" type="primary">lgt</name>
    <name evidence="8" type="ORF">GWK63_01780</name>
</gene>
<organism evidence="8 9">
    <name type="scientific">Komagataeibacter rhaeticus</name>
    <dbReference type="NCBI Taxonomy" id="215221"/>
    <lineage>
        <taxon>Bacteria</taxon>
        <taxon>Pseudomonadati</taxon>
        <taxon>Pseudomonadota</taxon>
        <taxon>Alphaproteobacteria</taxon>
        <taxon>Acetobacterales</taxon>
        <taxon>Acetobacteraceae</taxon>
        <taxon>Komagataeibacter</taxon>
    </lineage>
</organism>
<dbReference type="InterPro" id="IPR001640">
    <property type="entry name" value="Lgt"/>
</dbReference>